<dbReference type="Gene3D" id="3.40.190.10">
    <property type="entry name" value="Periplasmic binding protein-like II"/>
    <property type="match status" value="2"/>
</dbReference>
<dbReference type="PANTHER" id="PTHR30006">
    <property type="entry name" value="THIAMINE-BINDING PERIPLASMIC PROTEIN-RELATED"/>
    <property type="match status" value="1"/>
</dbReference>
<dbReference type="PROSITE" id="PS51257">
    <property type="entry name" value="PROKAR_LIPOPROTEIN"/>
    <property type="match status" value="1"/>
</dbReference>
<accession>A0AAE4NTX1</accession>
<gene>
    <name evidence="2" type="ORF">RBI02_06890</name>
</gene>
<comment type="caution">
    <text evidence="2">The sequence shown here is derived from an EMBL/GenBank/DDBJ whole genome shotgun (WGS) entry which is preliminary data.</text>
</comment>
<dbReference type="SUPFAM" id="SSF53850">
    <property type="entry name" value="Periplasmic binding protein-like II"/>
    <property type="match status" value="1"/>
</dbReference>
<dbReference type="AlphaFoldDB" id="A0AAE4NTX1"/>
<evidence type="ECO:0000313" key="2">
    <source>
        <dbReference type="EMBL" id="MDV3104263.1"/>
    </source>
</evidence>
<dbReference type="RefSeq" id="WP_315342613.1">
    <property type="nucleotide sequence ID" value="NZ_JAVDZE010000003.1"/>
</dbReference>
<reference evidence="2 3" key="1">
    <citation type="submission" date="2023-08" db="EMBL/GenBank/DDBJ databases">
        <title>Draft genome sequence of Thermococcus waiotapuensis WT1T, a thermophilic sulphur-dependent archaeon from order Thermococcales.</title>
        <authorList>
            <person name="Manners S.H."/>
            <person name="Carere C.R."/>
            <person name="Dhami M.K."/>
            <person name="Dobson R.C.J."/>
            <person name="Stott M.B."/>
        </authorList>
    </citation>
    <scope>NUCLEOTIDE SEQUENCE [LARGE SCALE GENOMIC DNA]</scope>
    <source>
        <strain evidence="2 3">WT1</strain>
    </source>
</reference>
<dbReference type="Proteomes" id="UP001245683">
    <property type="component" value="Unassembled WGS sequence"/>
</dbReference>
<dbReference type="PANTHER" id="PTHR30006:SF24">
    <property type="entry name" value="SLL0237 PROTEIN"/>
    <property type="match status" value="1"/>
</dbReference>
<evidence type="ECO:0000313" key="3">
    <source>
        <dbReference type="Proteomes" id="UP001245683"/>
    </source>
</evidence>
<proteinExistence type="predicted"/>
<sequence length="475" mass="52861">MRKVASIGVVLLLALSVVASGCISGGGESGITLVILTRHDTTIQDMAKQLFLKSDIAKEYHITDLKFIKVSESLWPSYVEKGADVGWGGGPTLFDDLYKEGYLAPITDNKVLGLIGNQIPVEIAGMPMVRKDDRGNVYWIAAALSSFGFTVNKKQLARWNLPVPQKWEDIASEAWAVDPPQYGIADPTQSTSNTRIYQIILQAFGWDQGWRILTLIAANSRVYMQSDAVRDAVINGEIAAGNTIDFYGYTAMQQSPDCEYIIPSGESIINGDPIALLKNAQHPEAAQAFIYWVLTEGQAIWMSPDINRLPVNPEVFNMKVSNEAAEIVFKGQYAGQTYGDARPSLKKAYDDVTKAQGIPFDDNSALETVNALEYYFKATLVDENQKLHDTWVSLVRAYKDGKISEDKFNELKDKLTAPIQFKDPETGQIVTFTEDYAKRINDRISQDRNFQDQLIQIWRQAAADKYNEVLSEIGG</sequence>
<protein>
    <submittedName>
        <fullName evidence="2">Extracellular solute-binding protein</fullName>
    </submittedName>
</protein>
<dbReference type="InterPro" id="IPR006059">
    <property type="entry name" value="SBP"/>
</dbReference>
<keyword evidence="1" id="KW-0732">Signal</keyword>
<dbReference type="Pfam" id="PF13416">
    <property type="entry name" value="SBP_bac_8"/>
    <property type="match status" value="1"/>
</dbReference>
<name>A0AAE4NTX1_9EURY</name>
<organism evidence="2 3">
    <name type="scientific">Thermococcus waiotapuensis</name>
    <dbReference type="NCBI Taxonomy" id="90909"/>
    <lineage>
        <taxon>Archaea</taxon>
        <taxon>Methanobacteriati</taxon>
        <taxon>Methanobacteriota</taxon>
        <taxon>Thermococci</taxon>
        <taxon>Thermococcales</taxon>
        <taxon>Thermococcaceae</taxon>
        <taxon>Thermococcus</taxon>
    </lineage>
</organism>
<keyword evidence="3" id="KW-1185">Reference proteome</keyword>
<dbReference type="EMBL" id="JAVDZE010000003">
    <property type="protein sequence ID" value="MDV3104263.1"/>
    <property type="molecule type" value="Genomic_DNA"/>
</dbReference>
<evidence type="ECO:0000256" key="1">
    <source>
        <dbReference type="ARBA" id="ARBA00022729"/>
    </source>
</evidence>